<comment type="caution">
    <text evidence="2">The sequence shown here is derived from an EMBL/GenBank/DDBJ whole genome shotgun (WGS) entry which is preliminary data.</text>
</comment>
<reference evidence="2 3" key="1">
    <citation type="submission" date="2024-08" db="EMBL/GenBank/DDBJ databases">
        <title>Genome mining of Saccharopolyspora cebuensis PGLac3 from Nigerian medicinal plant.</title>
        <authorList>
            <person name="Ezeobiora C.E."/>
            <person name="Igbokwe N.H."/>
            <person name="Amin D.H."/>
            <person name="Mendie U.E."/>
        </authorList>
    </citation>
    <scope>NUCLEOTIDE SEQUENCE [LARGE SCALE GENOMIC DNA]</scope>
    <source>
        <strain evidence="2 3">PGLac3</strain>
    </source>
</reference>
<dbReference type="EMBL" id="JBGEHV010000102">
    <property type="protein sequence ID" value="MEY8043524.1"/>
    <property type="molecule type" value="Genomic_DNA"/>
</dbReference>
<keyword evidence="1" id="KW-0472">Membrane</keyword>
<organism evidence="2 3">
    <name type="scientific">Saccharopolyspora cebuensis</name>
    <dbReference type="NCBI Taxonomy" id="418759"/>
    <lineage>
        <taxon>Bacteria</taxon>
        <taxon>Bacillati</taxon>
        <taxon>Actinomycetota</taxon>
        <taxon>Actinomycetes</taxon>
        <taxon>Pseudonocardiales</taxon>
        <taxon>Pseudonocardiaceae</taxon>
        <taxon>Saccharopolyspora</taxon>
    </lineage>
</organism>
<keyword evidence="1" id="KW-0812">Transmembrane</keyword>
<keyword evidence="1" id="KW-1133">Transmembrane helix</keyword>
<sequence length="165" mass="17231">MLLVVLAVIGFAVYATVLPSEEASGRLSLSNWTYLTGLQWSFSIVLALGLATVLTVQVYAARQALAARRSASGRAALGGFGFLASLVPSLCCSPVLSTVLALFGVGAGGATATMKTIAPYATVILMGTVVLFVLLVWWSIRRLACHTAVAREDGECCGREHSASH</sequence>
<protein>
    <submittedName>
        <fullName evidence="2">Uncharacterized protein</fullName>
    </submittedName>
</protein>
<gene>
    <name evidence="2" type="ORF">AB8O55_29305</name>
</gene>
<keyword evidence="3" id="KW-1185">Reference proteome</keyword>
<dbReference type="Proteomes" id="UP001564626">
    <property type="component" value="Unassembled WGS sequence"/>
</dbReference>
<feature type="transmembrane region" description="Helical" evidence="1">
    <location>
        <begin position="80"/>
        <end position="105"/>
    </location>
</feature>
<name>A0ABV4CVV2_9PSEU</name>
<feature type="transmembrane region" description="Helical" evidence="1">
    <location>
        <begin position="117"/>
        <end position="138"/>
    </location>
</feature>
<evidence type="ECO:0000313" key="2">
    <source>
        <dbReference type="EMBL" id="MEY8043524.1"/>
    </source>
</evidence>
<proteinExistence type="predicted"/>
<evidence type="ECO:0000256" key="1">
    <source>
        <dbReference type="SAM" id="Phobius"/>
    </source>
</evidence>
<evidence type="ECO:0000313" key="3">
    <source>
        <dbReference type="Proteomes" id="UP001564626"/>
    </source>
</evidence>
<accession>A0ABV4CVV2</accession>
<feature type="transmembrane region" description="Helical" evidence="1">
    <location>
        <begin position="39"/>
        <end position="60"/>
    </location>
</feature>
<dbReference type="RefSeq" id="WP_186361395.1">
    <property type="nucleotide sequence ID" value="NZ_JBGEHV010000102.1"/>
</dbReference>